<feature type="region of interest" description="Disordered" evidence="1">
    <location>
        <begin position="1"/>
        <end position="139"/>
    </location>
</feature>
<evidence type="ECO:0000313" key="3">
    <source>
        <dbReference type="Proteomes" id="UP000427769"/>
    </source>
</evidence>
<reference evidence="2 3" key="1">
    <citation type="submission" date="2019-11" db="EMBL/GenBank/DDBJ databases">
        <title>Comparative genomics of hydrocarbon-degrading Desulfosarcina strains.</title>
        <authorList>
            <person name="Watanabe M."/>
            <person name="Kojima H."/>
            <person name="Fukui M."/>
        </authorList>
    </citation>
    <scope>NUCLEOTIDE SEQUENCE [LARGE SCALE GENOMIC DNA]</scope>
    <source>
        <strain evidence="2 3">PP31</strain>
    </source>
</reference>
<feature type="compositionally biased region" description="Basic and acidic residues" evidence="1">
    <location>
        <begin position="104"/>
        <end position="119"/>
    </location>
</feature>
<protein>
    <submittedName>
        <fullName evidence="2">Uncharacterized protein</fullName>
    </submittedName>
</protein>
<feature type="compositionally biased region" description="Basic and acidic residues" evidence="1">
    <location>
        <begin position="67"/>
        <end position="89"/>
    </location>
</feature>
<sequence length="139" mass="15083">MAIKVLKNREGQKVGLKKPLQKLPFSSHAPRGEHEIDDAGDDEQRHPGTDKIDPADGLVPSGLHFTEGVKVDEKGDDFAYEKDPFRSPTEDEDVDQYGGGGGRQKGDRKPDPHPGEPAENHGQQQKKLGVLAGVVQDGL</sequence>
<dbReference type="KEGG" id="dwd:DSCW_65580"/>
<gene>
    <name evidence="2" type="ORF">DSCW_65580</name>
</gene>
<feature type="compositionally biased region" description="Basic and acidic residues" evidence="1">
    <location>
        <begin position="42"/>
        <end position="54"/>
    </location>
</feature>
<organism evidence="2 3">
    <name type="scientific">Desulfosarcina widdelii</name>
    <dbReference type="NCBI Taxonomy" id="947919"/>
    <lineage>
        <taxon>Bacteria</taxon>
        <taxon>Pseudomonadati</taxon>
        <taxon>Thermodesulfobacteriota</taxon>
        <taxon>Desulfobacteria</taxon>
        <taxon>Desulfobacterales</taxon>
        <taxon>Desulfosarcinaceae</taxon>
        <taxon>Desulfosarcina</taxon>
    </lineage>
</organism>
<accession>A0A5K7ZH53</accession>
<dbReference type="EMBL" id="AP021875">
    <property type="protein sequence ID" value="BBO79141.1"/>
    <property type="molecule type" value="Genomic_DNA"/>
</dbReference>
<dbReference type="AlphaFoldDB" id="A0A5K7ZH53"/>
<evidence type="ECO:0000313" key="2">
    <source>
        <dbReference type="EMBL" id="BBO79141.1"/>
    </source>
</evidence>
<keyword evidence="3" id="KW-1185">Reference proteome</keyword>
<dbReference type="Proteomes" id="UP000427769">
    <property type="component" value="Chromosome"/>
</dbReference>
<evidence type="ECO:0000256" key="1">
    <source>
        <dbReference type="SAM" id="MobiDB-lite"/>
    </source>
</evidence>
<name>A0A5K7ZH53_9BACT</name>
<proteinExistence type="predicted"/>